<dbReference type="Gene3D" id="1.25.40.10">
    <property type="entry name" value="Tetratricopeptide repeat domain"/>
    <property type="match status" value="1"/>
</dbReference>
<dbReference type="PANTHER" id="PTHR47691:SF3">
    <property type="entry name" value="HTH-TYPE TRANSCRIPTIONAL REGULATOR RV0890C-RELATED"/>
    <property type="match status" value="1"/>
</dbReference>
<feature type="domain" description="HTH cro/C1-type" evidence="2">
    <location>
        <begin position="26"/>
        <end position="81"/>
    </location>
</feature>
<name>A0A4R1BAC3_9ACTN</name>
<dbReference type="GO" id="GO:0016887">
    <property type="term" value="F:ATP hydrolysis activity"/>
    <property type="evidence" value="ECO:0007669"/>
    <property type="project" value="InterPro"/>
</dbReference>
<dbReference type="CDD" id="cd00093">
    <property type="entry name" value="HTH_XRE"/>
    <property type="match status" value="1"/>
</dbReference>
<organism evidence="3 4">
    <name type="scientific">Rubrobacter taiwanensis</name>
    <dbReference type="NCBI Taxonomy" id="185139"/>
    <lineage>
        <taxon>Bacteria</taxon>
        <taxon>Bacillati</taxon>
        <taxon>Actinomycetota</taxon>
        <taxon>Rubrobacteria</taxon>
        <taxon>Rubrobacterales</taxon>
        <taxon>Rubrobacteraceae</taxon>
        <taxon>Rubrobacter</taxon>
    </lineage>
</organism>
<evidence type="ECO:0000256" key="1">
    <source>
        <dbReference type="PROSITE-ProRule" id="PRU00339"/>
    </source>
</evidence>
<dbReference type="SUPFAM" id="SSF48452">
    <property type="entry name" value="TPR-like"/>
    <property type="match status" value="1"/>
</dbReference>
<dbReference type="InterPro" id="IPR027417">
    <property type="entry name" value="P-loop_NTPase"/>
</dbReference>
<dbReference type="Gene3D" id="1.10.260.40">
    <property type="entry name" value="lambda repressor-like DNA-binding domains"/>
    <property type="match status" value="1"/>
</dbReference>
<keyword evidence="4" id="KW-1185">Reference proteome</keyword>
<dbReference type="AlphaFoldDB" id="A0A4R1BAC3"/>
<feature type="repeat" description="TPR" evidence="1">
    <location>
        <begin position="631"/>
        <end position="664"/>
    </location>
</feature>
<protein>
    <submittedName>
        <fullName evidence="3">XRE family transcriptional regulator</fullName>
    </submittedName>
</protein>
<dbReference type="InterPro" id="IPR049945">
    <property type="entry name" value="AAA_22"/>
</dbReference>
<dbReference type="InterPro" id="IPR010982">
    <property type="entry name" value="Lambda_DNA-bd_dom_sf"/>
</dbReference>
<evidence type="ECO:0000313" key="3">
    <source>
        <dbReference type="EMBL" id="TCJ13893.1"/>
    </source>
</evidence>
<dbReference type="GO" id="GO:0003677">
    <property type="term" value="F:DNA binding"/>
    <property type="evidence" value="ECO:0007669"/>
    <property type="project" value="InterPro"/>
</dbReference>
<dbReference type="InterPro" id="IPR001387">
    <property type="entry name" value="Cro/C1-type_HTH"/>
</dbReference>
<dbReference type="EMBL" id="SKBU01000037">
    <property type="protein sequence ID" value="TCJ13893.1"/>
    <property type="molecule type" value="Genomic_DNA"/>
</dbReference>
<dbReference type="Proteomes" id="UP000295244">
    <property type="component" value="Unassembled WGS sequence"/>
</dbReference>
<dbReference type="Pfam" id="PF25872">
    <property type="entry name" value="HTH_77"/>
    <property type="match status" value="1"/>
</dbReference>
<comment type="caution">
    <text evidence="3">The sequence shown here is derived from an EMBL/GenBank/DDBJ whole genome shotgun (WGS) entry which is preliminary data.</text>
</comment>
<dbReference type="Pfam" id="PF13560">
    <property type="entry name" value="HTH_31"/>
    <property type="match status" value="1"/>
</dbReference>
<evidence type="ECO:0000313" key="4">
    <source>
        <dbReference type="Proteomes" id="UP000295244"/>
    </source>
</evidence>
<dbReference type="PRINTS" id="PR00364">
    <property type="entry name" value="DISEASERSIST"/>
</dbReference>
<evidence type="ECO:0000259" key="2">
    <source>
        <dbReference type="PROSITE" id="PS50943"/>
    </source>
</evidence>
<reference evidence="3 4" key="1">
    <citation type="submission" date="2019-03" db="EMBL/GenBank/DDBJ databases">
        <title>Whole genome sequence of a novel Rubrobacter taiwanensis strain, isolated from Yellowstone National Park.</title>
        <authorList>
            <person name="Freed S."/>
            <person name="Ramaley R.F."/>
            <person name="Kyndt J.A."/>
        </authorList>
    </citation>
    <scope>NUCLEOTIDE SEQUENCE [LARGE SCALE GENOMIC DNA]</scope>
    <source>
        <strain evidence="3 4">Yellowstone</strain>
    </source>
</reference>
<accession>A0A4R1BAC3</accession>
<dbReference type="SUPFAM" id="SSF52540">
    <property type="entry name" value="P-loop containing nucleoside triphosphate hydrolases"/>
    <property type="match status" value="1"/>
</dbReference>
<dbReference type="Pfam" id="PF13424">
    <property type="entry name" value="TPR_12"/>
    <property type="match status" value="1"/>
</dbReference>
<dbReference type="InterPro" id="IPR011990">
    <property type="entry name" value="TPR-like_helical_dom_sf"/>
</dbReference>
<dbReference type="Pfam" id="PF13374">
    <property type="entry name" value="TPR_10"/>
    <property type="match status" value="1"/>
</dbReference>
<dbReference type="SMART" id="SM00028">
    <property type="entry name" value="TPR"/>
    <property type="match status" value="5"/>
</dbReference>
<dbReference type="OrthoDB" id="3755432at2"/>
<dbReference type="PROSITE" id="PS50943">
    <property type="entry name" value="HTH_CROC1"/>
    <property type="match status" value="1"/>
</dbReference>
<dbReference type="PROSITE" id="PS50005">
    <property type="entry name" value="TPR"/>
    <property type="match status" value="1"/>
</dbReference>
<dbReference type="SMART" id="SM00530">
    <property type="entry name" value="HTH_XRE"/>
    <property type="match status" value="1"/>
</dbReference>
<proteinExistence type="predicted"/>
<sequence length="769" mass="83170">MMRNGVVFGQRAELRAVADTSFGARLRRLREVAGLTQEELAARAGLSPNAVGALERGVRRRPYPHTVRSLAEALELSESERAALLASVPKRGAAAATAAPEIVAEFAVTVPHTPLLGRERELEEIEAFLRNPGVRLLTLTGTGGVGKTRLAIQAARDTAGLFPDGVAFVALASLGDPSLVVPTVARSLGLREAGGQSLGEALRARLRGKRLLLVLDNFEHLLEAAPEVAGLIEDCPDLVVLATSRAPLRVRGEQEYPVGPLALPASTRSPAAEEVLGSPSGRLFAERARAVSPAFRLERGNAAVVAAICWRLAGLPLALELAAARVRFLDPATLLARLDRALSAPSGARDLPERQRTMWATLDWSYDLLPEAERALFRRLSVFAGGFSLEAAEEVGASGSIAAEDVLELLGRLVEQSLVAAEPAGEEGGVRYGMLEPVRQYAREKLVESGEAEDAQRRHAAYFLRLAEEAEPALIGPEEEVWMDRLQREHDNLRAALRWAKERGEVEAGLRLVGALNWFWWMRGYLAEGRGWIEGFLEAAHGLRATDGTRARALLGAGRLAIAQGDLDRSFAFLEQSLAMYRRLGDEAGIAGLLAELGQAARARGDDERAEALSEEGLRLSRALQDRRSAAISLITLGNIARRRGDLGRAADLFEEALALFKELGHGRGLAYSLCNLGVVALERGEAGRALELHQESLGLYEALKDKAGRAFALTNLGDTAHALGEEDRAFSLYEESLALHRKLGNKRGIERALKRLERGRQSAKLREA</sequence>
<dbReference type="InterPro" id="IPR058852">
    <property type="entry name" value="HTH_77"/>
</dbReference>
<dbReference type="SUPFAM" id="SSF47413">
    <property type="entry name" value="lambda repressor-like DNA-binding domains"/>
    <property type="match status" value="1"/>
</dbReference>
<gene>
    <name evidence="3" type="ORF">E0L93_14395</name>
</gene>
<keyword evidence="1" id="KW-0802">TPR repeat</keyword>
<dbReference type="PANTHER" id="PTHR47691">
    <property type="entry name" value="REGULATOR-RELATED"/>
    <property type="match status" value="1"/>
</dbReference>
<dbReference type="InterPro" id="IPR019734">
    <property type="entry name" value="TPR_rpt"/>
</dbReference>
<dbReference type="Pfam" id="PF13401">
    <property type="entry name" value="AAA_22"/>
    <property type="match status" value="1"/>
</dbReference>
<dbReference type="Gene3D" id="3.40.50.300">
    <property type="entry name" value="P-loop containing nucleotide triphosphate hydrolases"/>
    <property type="match status" value="1"/>
</dbReference>